<dbReference type="eggNOG" id="COG0451">
    <property type="taxonomic scope" value="Bacteria"/>
</dbReference>
<dbReference type="PATRIC" id="fig|1121451.3.peg.1195"/>
<dbReference type="STRING" id="1121451.DESAM_20926"/>
<dbReference type="Gene3D" id="3.40.50.720">
    <property type="entry name" value="NAD(P)-binding Rossmann-like Domain"/>
    <property type="match status" value="1"/>
</dbReference>
<evidence type="ECO:0000313" key="3">
    <source>
        <dbReference type="EMBL" id="CCO23213.1"/>
    </source>
</evidence>
<dbReference type="SUPFAM" id="SSF51735">
    <property type="entry name" value="NAD(P)-binding Rossmann-fold domains"/>
    <property type="match status" value="1"/>
</dbReference>
<accession>L0R8X4</accession>
<evidence type="ECO:0000259" key="2">
    <source>
        <dbReference type="Pfam" id="PF01370"/>
    </source>
</evidence>
<dbReference type="AlphaFoldDB" id="L0R8X4"/>
<feature type="domain" description="NAD-dependent epimerase/dehydratase" evidence="2">
    <location>
        <begin position="2"/>
        <end position="210"/>
    </location>
</feature>
<name>L0R8X4_9BACT</name>
<dbReference type="CDD" id="cd08946">
    <property type="entry name" value="SDR_e"/>
    <property type="match status" value="1"/>
</dbReference>
<evidence type="ECO:0000256" key="1">
    <source>
        <dbReference type="ARBA" id="ARBA00007637"/>
    </source>
</evidence>
<dbReference type="KEGG" id="dhy:DESAM_20926"/>
<organism evidence="3 4">
    <name type="scientific">Maridesulfovibrio hydrothermalis AM13 = DSM 14728</name>
    <dbReference type="NCBI Taxonomy" id="1121451"/>
    <lineage>
        <taxon>Bacteria</taxon>
        <taxon>Pseudomonadati</taxon>
        <taxon>Thermodesulfobacteriota</taxon>
        <taxon>Desulfovibrionia</taxon>
        <taxon>Desulfovibrionales</taxon>
        <taxon>Desulfovibrionaceae</taxon>
        <taxon>Maridesulfovibrio</taxon>
    </lineage>
</organism>
<dbReference type="RefSeq" id="WP_015335818.1">
    <property type="nucleotide sequence ID" value="NC_020055.1"/>
</dbReference>
<gene>
    <name evidence="3" type="ORF">DESAM_20926</name>
</gene>
<protein>
    <recommendedName>
        <fullName evidence="2">NAD-dependent epimerase/dehydratase domain-containing protein</fullName>
    </recommendedName>
</protein>
<proteinExistence type="inferred from homology"/>
<keyword evidence="4" id="KW-1185">Reference proteome</keyword>
<sequence length="271" mass="30103">MITILGATGFVGTALKNRLQKQGTNVCGLSRPIFDLGKKETYPSIPKQTRVLVHSAGPAGSEHSEDRYWNECVKATYDLVEFINSKRKNIELIIYVSSGAVYSPSETALTEESELKPGNLYAMTRLLSENIISKKANCRATILRLFFPYGPGQKSPRLIPELTRKITAGETIKLNNENGLPVLNPIFIEDLAAIINDIINSETNRIINIGGSEQLSIREIAEKIGRELHVQPKFEVENGESKNFYCDCAYPCNTMMSTGLAKFLKQDKSNV</sequence>
<dbReference type="OrthoDB" id="9811425at2"/>
<dbReference type="EMBL" id="FO203522">
    <property type="protein sequence ID" value="CCO23213.1"/>
    <property type="molecule type" value="Genomic_DNA"/>
</dbReference>
<dbReference type="PANTHER" id="PTHR43000">
    <property type="entry name" value="DTDP-D-GLUCOSE 4,6-DEHYDRATASE-RELATED"/>
    <property type="match status" value="1"/>
</dbReference>
<dbReference type="InterPro" id="IPR001509">
    <property type="entry name" value="Epimerase_deHydtase"/>
</dbReference>
<reference evidence="3 4" key="1">
    <citation type="submission" date="2012-10" db="EMBL/GenBank/DDBJ databases">
        <authorList>
            <person name="Genoscope - CEA"/>
        </authorList>
    </citation>
    <scope>NUCLEOTIDE SEQUENCE [LARGE SCALE GENOMIC DNA]</scope>
    <source>
        <strain evidence="4">AM13 / DSM 14728</strain>
    </source>
</reference>
<dbReference type="Pfam" id="PF01370">
    <property type="entry name" value="Epimerase"/>
    <property type="match status" value="1"/>
</dbReference>
<comment type="similarity">
    <text evidence="1">Belongs to the NAD(P)-dependent epimerase/dehydratase family.</text>
</comment>
<dbReference type="HOGENOM" id="CLU_958784_0_0_7"/>
<dbReference type="Proteomes" id="UP000010808">
    <property type="component" value="Chromosome"/>
</dbReference>
<dbReference type="InterPro" id="IPR036291">
    <property type="entry name" value="NAD(P)-bd_dom_sf"/>
</dbReference>
<evidence type="ECO:0000313" key="4">
    <source>
        <dbReference type="Proteomes" id="UP000010808"/>
    </source>
</evidence>